<protein>
    <recommendedName>
        <fullName evidence="7">THAP-type domain-containing protein</fullName>
    </recommendedName>
</protein>
<evidence type="ECO:0000256" key="4">
    <source>
        <dbReference type="ARBA" id="ARBA00023125"/>
    </source>
</evidence>
<evidence type="ECO:0000313" key="9">
    <source>
        <dbReference type="Proteomes" id="UP000814243"/>
    </source>
</evidence>
<reference evidence="8" key="1">
    <citation type="journal article" date="2021" name="G3 (Bethesda)">
        <title>Genome and transcriptome analysis of the beet armyworm Spodoptera exigua reveals targets for pest control. .</title>
        <authorList>
            <person name="Simon S."/>
            <person name="Breeschoten T."/>
            <person name="Jansen H.J."/>
            <person name="Dirks R.P."/>
            <person name="Schranz M.E."/>
            <person name="Ros V.I.D."/>
        </authorList>
    </citation>
    <scope>NUCLEOTIDE SEQUENCE</scope>
    <source>
        <strain evidence="8">TB_SE_WUR_2020</strain>
    </source>
</reference>
<evidence type="ECO:0000256" key="3">
    <source>
        <dbReference type="ARBA" id="ARBA00022833"/>
    </source>
</evidence>
<evidence type="ECO:0000256" key="2">
    <source>
        <dbReference type="ARBA" id="ARBA00022771"/>
    </source>
</evidence>
<keyword evidence="2 5" id="KW-0863">Zinc-finger</keyword>
<dbReference type="EMBL" id="JACEFF010000737">
    <property type="protein sequence ID" value="KAH9632006.1"/>
    <property type="molecule type" value="Genomic_DNA"/>
</dbReference>
<organism evidence="8 9">
    <name type="scientific">Spodoptera exigua</name>
    <name type="common">Beet armyworm</name>
    <name type="synonym">Noctua fulgens</name>
    <dbReference type="NCBI Taxonomy" id="7107"/>
    <lineage>
        <taxon>Eukaryota</taxon>
        <taxon>Metazoa</taxon>
        <taxon>Ecdysozoa</taxon>
        <taxon>Arthropoda</taxon>
        <taxon>Hexapoda</taxon>
        <taxon>Insecta</taxon>
        <taxon>Pterygota</taxon>
        <taxon>Neoptera</taxon>
        <taxon>Endopterygota</taxon>
        <taxon>Lepidoptera</taxon>
        <taxon>Glossata</taxon>
        <taxon>Ditrysia</taxon>
        <taxon>Noctuoidea</taxon>
        <taxon>Noctuidae</taxon>
        <taxon>Amphipyrinae</taxon>
        <taxon>Spodoptera</taxon>
    </lineage>
</organism>
<proteinExistence type="predicted"/>
<comment type="caution">
    <text evidence="8">The sequence shown here is derived from an EMBL/GenBank/DDBJ whole genome shotgun (WGS) entry which is preliminary data.</text>
</comment>
<evidence type="ECO:0000313" key="8">
    <source>
        <dbReference type="EMBL" id="KAH9632006.1"/>
    </source>
</evidence>
<dbReference type="AlphaFoldDB" id="A0A922M8I4"/>
<dbReference type="Proteomes" id="UP000814243">
    <property type="component" value="Unassembled WGS sequence"/>
</dbReference>
<feature type="coiled-coil region" evidence="6">
    <location>
        <begin position="103"/>
        <end position="158"/>
    </location>
</feature>
<dbReference type="InterPro" id="IPR006612">
    <property type="entry name" value="THAP_Znf"/>
</dbReference>
<dbReference type="GO" id="GO:0003677">
    <property type="term" value="F:DNA binding"/>
    <property type="evidence" value="ECO:0007669"/>
    <property type="project" value="UniProtKB-UniRule"/>
</dbReference>
<evidence type="ECO:0000256" key="6">
    <source>
        <dbReference type="SAM" id="Coils"/>
    </source>
</evidence>
<keyword evidence="4 5" id="KW-0238">DNA-binding</keyword>
<keyword evidence="3" id="KW-0862">Zinc</keyword>
<keyword evidence="6" id="KW-0175">Coiled coil</keyword>
<feature type="domain" description="THAP-type" evidence="7">
    <location>
        <begin position="1"/>
        <end position="37"/>
    </location>
</feature>
<keyword evidence="1" id="KW-0479">Metal-binding</keyword>
<sequence length="168" mass="19043">MPSKSSALCSDHFEDKDIGISKKGYRYLNEKAIPTKNILIFKDYIKSIGNEPGSSRKRHQGSSPLTSPTHVILTKKAHQAITSDLTDSPTNLTPREINLIKQLRWTQSKLNKQNKKVKRLQSQNLRLNKKIKSMEEHLKSLQKKLALKTEDIENLKNTNVKVGTVNVG</sequence>
<evidence type="ECO:0000259" key="7">
    <source>
        <dbReference type="PROSITE" id="PS50950"/>
    </source>
</evidence>
<evidence type="ECO:0000256" key="1">
    <source>
        <dbReference type="ARBA" id="ARBA00022723"/>
    </source>
</evidence>
<accession>A0A922M8I4</accession>
<gene>
    <name evidence="8" type="ORF">HF086_016566</name>
</gene>
<evidence type="ECO:0000256" key="5">
    <source>
        <dbReference type="PROSITE-ProRule" id="PRU00309"/>
    </source>
</evidence>
<dbReference type="GO" id="GO:0008270">
    <property type="term" value="F:zinc ion binding"/>
    <property type="evidence" value="ECO:0007669"/>
    <property type="project" value="UniProtKB-KW"/>
</dbReference>
<name>A0A922M8I4_SPOEX</name>
<dbReference type="PROSITE" id="PS50950">
    <property type="entry name" value="ZF_THAP"/>
    <property type="match status" value="1"/>
</dbReference>